<sequence>MILGALRGFVGLTWAGANSEKRTSVSLPCVYQTSRESASPTRVATFVYFHGAGHLVGAAVFDAALVYECLTSVPFNPAVAARFIKYYNDTLGFQSTLSYLKDPPSTYQQPSVDLVGGLQSLLDAVNSGSFANQYEFEVALQLLLLNAHDDHLFLDAGILSVFTFGSPFDIVSLSIDGVETPQVFIATDVFESNAFSSFEPSAIQSINGQNATTYLESFAAGNVAGSLDPDTDWNRLMFSFAQDIQGFFNVFTGLTPFYPGETITVEFENGTTFTERNVGIYFSQGPTGPLETGGDFFNFFVLGFFPASFDPTAEFADPTVADGSPTVTAAPEVVTPTPSPLSWNSPAYPETPDVAQPDLGISGVISGYFLNSSSVSVLSIPSFDLFGDALGTAQTTVAEFIRRTQDAGLQKVVIDLQKNGGGQVLLAVDTFKQFFPNIEPFGGSRLRAHQPTNVMGEAITDYFLQLPATDPDHDVLSTVEWVATTRIDAGTNSNFTSWSQFFGPVPAGNDFFTATQRFNLSSEVFVDNLVDNEGNFSVISAPNQVATPPWAPEDIIIVTHGWRL</sequence>
<dbReference type="Proteomes" id="UP001153332">
    <property type="component" value="Unassembled WGS sequence"/>
</dbReference>
<evidence type="ECO:0000313" key="1">
    <source>
        <dbReference type="EMBL" id="KAJ8125308.1"/>
    </source>
</evidence>
<reference evidence="1" key="1">
    <citation type="submission" date="2022-12" db="EMBL/GenBank/DDBJ databases">
        <title>Genome Sequence of Lasiodiplodia mahajangana.</title>
        <authorList>
            <person name="Buettner E."/>
        </authorList>
    </citation>
    <scope>NUCLEOTIDE SEQUENCE</scope>
    <source>
        <strain evidence="1">VT137</strain>
    </source>
</reference>
<gene>
    <name evidence="1" type="ORF">O1611_g8332</name>
</gene>
<name>A0ACC2JDL4_9PEZI</name>
<dbReference type="EMBL" id="JAPUUL010002442">
    <property type="protein sequence ID" value="KAJ8125308.1"/>
    <property type="molecule type" value="Genomic_DNA"/>
</dbReference>
<evidence type="ECO:0000313" key="2">
    <source>
        <dbReference type="Proteomes" id="UP001153332"/>
    </source>
</evidence>
<accession>A0ACC2JDL4</accession>
<keyword evidence="2" id="KW-1185">Reference proteome</keyword>
<protein>
    <submittedName>
        <fullName evidence="1">Uncharacterized protein</fullName>
    </submittedName>
</protein>
<comment type="caution">
    <text evidence="1">The sequence shown here is derived from an EMBL/GenBank/DDBJ whole genome shotgun (WGS) entry which is preliminary data.</text>
</comment>
<organism evidence="1 2">
    <name type="scientific">Lasiodiplodia mahajangana</name>
    <dbReference type="NCBI Taxonomy" id="1108764"/>
    <lineage>
        <taxon>Eukaryota</taxon>
        <taxon>Fungi</taxon>
        <taxon>Dikarya</taxon>
        <taxon>Ascomycota</taxon>
        <taxon>Pezizomycotina</taxon>
        <taxon>Dothideomycetes</taxon>
        <taxon>Dothideomycetes incertae sedis</taxon>
        <taxon>Botryosphaeriales</taxon>
        <taxon>Botryosphaeriaceae</taxon>
        <taxon>Lasiodiplodia</taxon>
    </lineage>
</organism>
<proteinExistence type="predicted"/>